<dbReference type="InterPro" id="IPR010982">
    <property type="entry name" value="Lambda_DNA-bd_dom_sf"/>
</dbReference>
<dbReference type="GeneID" id="912335"/>
<dbReference type="SUPFAM" id="SSF47413">
    <property type="entry name" value="lambda repressor-like DNA-binding domains"/>
    <property type="match status" value="1"/>
</dbReference>
<dbReference type="AlphaFoldDB" id="A0A0H3JI75"/>
<proteinExistence type="predicted"/>
<dbReference type="KEGG" id="ecs:ECs_2765"/>
<organism evidence="1 2">
    <name type="scientific">Escherichia coli O157:H7</name>
    <dbReference type="NCBI Taxonomy" id="83334"/>
    <lineage>
        <taxon>Bacteria</taxon>
        <taxon>Pseudomonadati</taxon>
        <taxon>Pseudomonadota</taxon>
        <taxon>Gammaproteobacteria</taxon>
        <taxon>Enterobacterales</taxon>
        <taxon>Enterobacteriaceae</taxon>
        <taxon>Escherichia</taxon>
    </lineage>
</organism>
<protein>
    <submittedName>
        <fullName evidence="1">Phage antirepressor protein Cro</fullName>
    </submittedName>
</protein>
<dbReference type="Gene3D" id="1.10.260.40">
    <property type="entry name" value="lambda repressor-like DNA-binding domains"/>
    <property type="match status" value="1"/>
</dbReference>
<evidence type="ECO:0000313" key="1">
    <source>
        <dbReference type="EMBL" id="BAB36188.1"/>
    </source>
</evidence>
<accession>A0A0H3JI75</accession>
<dbReference type="STRING" id="386585.gene:10365801"/>
<evidence type="ECO:0000313" key="2">
    <source>
        <dbReference type="Proteomes" id="UP000000558"/>
    </source>
</evidence>
<sequence>MRVDELVQFFGSVQRVADFYGITREAIYMWRKRPGEIVPKGRAAEAAAYSKGKLSLNPELYKKKDTTQGEGKGDS</sequence>
<dbReference type="RefSeq" id="WP_001261752.1">
    <property type="nucleotide sequence ID" value="NZ_AP018488.1"/>
</dbReference>
<dbReference type="PATRIC" id="fig|83334.175.peg.515"/>
<reference evidence="1 2" key="1">
    <citation type="journal article" date="2000" name="Syst. Appl. Microbiol.">
        <title>Comparative analysis of the whole set of rRNA operons between an enterohemorrhagic Escherichia coli O157:H7 Sakai strain and an Escherichia coli K-12 strain MG1655.</title>
        <authorList>
            <person name="Ohnishi M."/>
            <person name="Murata T."/>
            <person name="Nakayama K."/>
            <person name="Kuhara S."/>
            <person name="Hattori M."/>
            <person name="Kurokawa K."/>
            <person name="Yasunaga T."/>
            <person name="Yokoyama K."/>
            <person name="Makino K."/>
            <person name="Shinagawa H."/>
            <person name="Hayashi T."/>
        </authorList>
    </citation>
    <scope>NUCLEOTIDE SEQUENCE [LARGE SCALE GENOMIC DNA]</scope>
    <source>
        <strain evidence="2">O157:H7 / Sakai / RIMD 0509952 / EHEC</strain>
    </source>
</reference>
<accession>A0A7U8R711</accession>
<dbReference type="HOGENOM" id="CLU_194443_3_0_6"/>
<dbReference type="GO" id="GO:0003677">
    <property type="term" value="F:DNA binding"/>
    <property type="evidence" value="ECO:0007669"/>
    <property type="project" value="InterPro"/>
</dbReference>
<keyword evidence="2" id="KW-1185">Reference proteome</keyword>
<dbReference type="Proteomes" id="UP000000558">
    <property type="component" value="Chromosome"/>
</dbReference>
<gene>
    <name evidence="1" type="ORF">ECs_2765</name>
</gene>
<dbReference type="Pfam" id="PF14549">
    <property type="entry name" value="P22_Cro"/>
    <property type="match status" value="1"/>
</dbReference>
<dbReference type="EMBL" id="BA000007">
    <property type="protein sequence ID" value="BAB36188.1"/>
    <property type="molecule type" value="Genomic_DNA"/>
</dbReference>
<dbReference type="RefSeq" id="NP_310792.1">
    <property type="nucleotide sequence ID" value="NC_002695.1"/>
</dbReference>
<name>A0A0H3JI75_ECO57</name>
<accession>A0A6M0JRA8</accession>
<reference evidence="1 2" key="2">
    <citation type="journal article" date="2001" name="DNA Res.">
        <title>Complete genome sequence of enterohemorrhagic Escherichia coli O157:H7 and genomic comparison with a laboratory strain K-12.</title>
        <authorList>
            <person name="Hayashi T."/>
            <person name="Makino K."/>
            <person name="Ohnishi M."/>
            <person name="Kurokawa K."/>
            <person name="Ishii K."/>
            <person name="Yokoyama K."/>
            <person name="Han C.G."/>
            <person name="Ohtsubo E."/>
            <person name="Nakayama K."/>
            <person name="Murata T."/>
            <person name="Tanaka M."/>
            <person name="Tobe T."/>
            <person name="Iida T."/>
            <person name="Takami H."/>
            <person name="Honda T."/>
            <person name="Sasakawa C."/>
            <person name="Ogasawara N."/>
            <person name="Yasunaga T."/>
            <person name="Kuhara S."/>
            <person name="Shiba T."/>
            <person name="Hattori M."/>
            <person name="Shinagawa H."/>
        </authorList>
    </citation>
    <scope>NUCLEOTIDE SEQUENCE [LARGE SCALE GENOMIC DNA]</scope>
    <source>
        <strain evidence="2">O157:H7 / Sakai / RIMD 0509952 / EHEC</strain>
    </source>
</reference>